<accession>A0A840TG99</accession>
<comment type="caution">
    <text evidence="2">The sequence shown here is derived from an EMBL/GenBank/DDBJ whole genome shotgun (WGS) entry which is preliminary data.</text>
</comment>
<evidence type="ECO:0000313" key="2">
    <source>
        <dbReference type="EMBL" id="MBB5282504.1"/>
    </source>
</evidence>
<protein>
    <submittedName>
        <fullName evidence="2">Phytoene dehydrogenase-like protein</fullName>
    </submittedName>
</protein>
<sequence length="412" mass="45271">METSYPVVIIGGGLAGLSCARYLHKRGLQPVLLEASDAVGGRVRTDVVEGFRLDRGFQILLTAYPEAERLLDYPALRLQAFRSGAAIRYQDRFVEMMNPLREPLSALSTLTAPVGSLADKLRIVQLLRDVQSVTHTEDFFRGPATDTLEYLRAYGWSDRMISTFFEPFFGGVFLENELSTSSHFFRFVFKQFYSGDAALPAGGMQAIPEQLAAALPPGTLRLNTPVTAIDGTTVTLANGETLTAQHLVLATDAATADRLLGETPARTYNVTTCTYFAAGRSPLPKKLLMLNPNRLSPVHHLSVPSDVAPTYAPEGQALVSVSTQGVELANAKKLADDIRQELTGWFGEEVRQWRHLRTYHLPEALVHYGPEKGPLPLRLAEGLYRCGDYTAYPSLNAALQTGRQVAEMIGER</sequence>
<keyword evidence="3" id="KW-1185">Reference proteome</keyword>
<name>A0A840TG99_9BACT</name>
<evidence type="ECO:0000259" key="1">
    <source>
        <dbReference type="Pfam" id="PF01593"/>
    </source>
</evidence>
<organism evidence="2 3">
    <name type="scientific">Rhabdobacter roseus</name>
    <dbReference type="NCBI Taxonomy" id="1655419"/>
    <lineage>
        <taxon>Bacteria</taxon>
        <taxon>Pseudomonadati</taxon>
        <taxon>Bacteroidota</taxon>
        <taxon>Cytophagia</taxon>
        <taxon>Cytophagales</taxon>
        <taxon>Cytophagaceae</taxon>
        <taxon>Rhabdobacter</taxon>
    </lineage>
</organism>
<dbReference type="InterPro" id="IPR002937">
    <property type="entry name" value="Amino_oxidase"/>
</dbReference>
<dbReference type="InterPro" id="IPR036188">
    <property type="entry name" value="FAD/NAD-bd_sf"/>
</dbReference>
<gene>
    <name evidence="2" type="ORF">HNQ92_000625</name>
</gene>
<proteinExistence type="predicted"/>
<dbReference type="SUPFAM" id="SSF51905">
    <property type="entry name" value="FAD/NAD(P)-binding domain"/>
    <property type="match status" value="1"/>
</dbReference>
<evidence type="ECO:0000313" key="3">
    <source>
        <dbReference type="Proteomes" id="UP000557307"/>
    </source>
</evidence>
<feature type="domain" description="Amine oxidase" evidence="1">
    <location>
        <begin position="14"/>
        <end position="408"/>
    </location>
</feature>
<reference evidence="2 3" key="1">
    <citation type="submission" date="2020-08" db="EMBL/GenBank/DDBJ databases">
        <title>Genomic Encyclopedia of Type Strains, Phase IV (KMG-IV): sequencing the most valuable type-strain genomes for metagenomic binning, comparative biology and taxonomic classification.</title>
        <authorList>
            <person name="Goeker M."/>
        </authorList>
    </citation>
    <scope>NUCLEOTIDE SEQUENCE [LARGE SCALE GENOMIC DNA]</scope>
    <source>
        <strain evidence="2 3">DSM 105074</strain>
    </source>
</reference>
<dbReference type="RefSeq" id="WP_184170753.1">
    <property type="nucleotide sequence ID" value="NZ_JACHGF010000001.1"/>
</dbReference>
<dbReference type="AlphaFoldDB" id="A0A840TG99"/>
<dbReference type="Proteomes" id="UP000557307">
    <property type="component" value="Unassembled WGS sequence"/>
</dbReference>
<dbReference type="Gene3D" id="3.50.50.60">
    <property type="entry name" value="FAD/NAD(P)-binding domain"/>
    <property type="match status" value="1"/>
</dbReference>
<dbReference type="Pfam" id="PF01593">
    <property type="entry name" value="Amino_oxidase"/>
    <property type="match status" value="1"/>
</dbReference>
<dbReference type="EMBL" id="JACHGF010000001">
    <property type="protein sequence ID" value="MBB5282504.1"/>
    <property type="molecule type" value="Genomic_DNA"/>
</dbReference>
<dbReference type="GO" id="GO:0016491">
    <property type="term" value="F:oxidoreductase activity"/>
    <property type="evidence" value="ECO:0007669"/>
    <property type="project" value="InterPro"/>
</dbReference>
<dbReference type="PANTHER" id="PTHR42841">
    <property type="entry name" value="AMINE OXIDASE"/>
    <property type="match status" value="1"/>
</dbReference>